<accession>A0A3A9XYS7</accession>
<dbReference type="EMBL" id="RAZT01000010">
    <property type="protein sequence ID" value="RKN29922.1"/>
    <property type="molecule type" value="Genomic_DNA"/>
</dbReference>
<dbReference type="Proteomes" id="UP000275865">
    <property type="component" value="Unassembled WGS sequence"/>
</dbReference>
<organism evidence="1 2">
    <name type="scientific">Micromonospora musae</name>
    <dbReference type="NCBI Taxonomy" id="1894970"/>
    <lineage>
        <taxon>Bacteria</taxon>
        <taxon>Bacillati</taxon>
        <taxon>Actinomycetota</taxon>
        <taxon>Actinomycetes</taxon>
        <taxon>Micromonosporales</taxon>
        <taxon>Micromonosporaceae</taxon>
        <taxon>Micromonospora</taxon>
    </lineage>
</organism>
<sequence length="155" mass="17601">MSDTPLTDARNPADVVTGMVQQVLEMAQTWTHWDGQPRPVDDRVYTPHKAIRRVTDHLIDHLAEIEARIAGVPTIPDHWHASAITTPADLAPFTPEDLDEARSRLTRLAQIFEVRLRRLSDAELDQRQADAWSIRQIAFHQEESLYYAKAIGSLS</sequence>
<reference evidence="1 2" key="1">
    <citation type="submission" date="2018-09" db="EMBL/GenBank/DDBJ databases">
        <title>Micromonospora sp. nov. MS1-9, isolated from a root of Musa sp.</title>
        <authorList>
            <person name="Kuncharoen N."/>
            <person name="Kudo T."/>
            <person name="Ohkuma M."/>
            <person name="Yuki M."/>
            <person name="Tanasupawat S."/>
        </authorList>
    </citation>
    <scope>NUCLEOTIDE SEQUENCE [LARGE SCALE GENOMIC DNA]</scope>
    <source>
        <strain evidence="1 2">MS1-9</strain>
    </source>
</reference>
<dbReference type="RefSeq" id="WP_120689878.1">
    <property type="nucleotide sequence ID" value="NZ_RAZT01000010.1"/>
</dbReference>
<evidence type="ECO:0000313" key="1">
    <source>
        <dbReference type="EMBL" id="RKN29922.1"/>
    </source>
</evidence>
<name>A0A3A9XYS7_9ACTN</name>
<gene>
    <name evidence="1" type="ORF">D7044_20135</name>
</gene>
<evidence type="ECO:0000313" key="2">
    <source>
        <dbReference type="Proteomes" id="UP000275865"/>
    </source>
</evidence>
<evidence type="ECO:0008006" key="3">
    <source>
        <dbReference type="Google" id="ProtNLM"/>
    </source>
</evidence>
<dbReference type="AlphaFoldDB" id="A0A3A9XYS7"/>
<protein>
    <recommendedName>
        <fullName evidence="3">DinB family protein</fullName>
    </recommendedName>
</protein>
<comment type="caution">
    <text evidence="1">The sequence shown here is derived from an EMBL/GenBank/DDBJ whole genome shotgun (WGS) entry which is preliminary data.</text>
</comment>
<proteinExistence type="predicted"/>